<gene>
    <name evidence="8" type="ORF">FKR81_13635</name>
</gene>
<dbReference type="Gene3D" id="3.30.70.80">
    <property type="entry name" value="Peptidase S8 propeptide/proteinase inhibitor I9"/>
    <property type="match status" value="1"/>
</dbReference>
<evidence type="ECO:0000256" key="5">
    <source>
        <dbReference type="PROSITE-ProRule" id="PRU01240"/>
    </source>
</evidence>
<evidence type="ECO:0000256" key="3">
    <source>
        <dbReference type="ARBA" id="ARBA00022801"/>
    </source>
</evidence>
<evidence type="ECO:0000313" key="9">
    <source>
        <dbReference type="Proteomes" id="UP000316639"/>
    </source>
</evidence>
<dbReference type="PROSITE" id="PS51892">
    <property type="entry name" value="SUBTILASE"/>
    <property type="match status" value="1"/>
</dbReference>
<dbReference type="CDD" id="cd04077">
    <property type="entry name" value="Peptidases_S8_PCSK9_ProteinaseK_like"/>
    <property type="match status" value="1"/>
</dbReference>
<feature type="active site" description="Charge relay system" evidence="5">
    <location>
        <position position="320"/>
    </location>
</feature>
<proteinExistence type="inferred from homology"/>
<evidence type="ECO:0000313" key="8">
    <source>
        <dbReference type="EMBL" id="TWP51995.1"/>
    </source>
</evidence>
<evidence type="ECO:0000256" key="2">
    <source>
        <dbReference type="ARBA" id="ARBA00022670"/>
    </source>
</evidence>
<evidence type="ECO:0000259" key="7">
    <source>
        <dbReference type="PROSITE" id="PS51829"/>
    </source>
</evidence>
<organism evidence="8 9">
    <name type="scientific">Lentzea tibetensis</name>
    <dbReference type="NCBI Taxonomy" id="2591470"/>
    <lineage>
        <taxon>Bacteria</taxon>
        <taxon>Bacillati</taxon>
        <taxon>Actinomycetota</taxon>
        <taxon>Actinomycetes</taxon>
        <taxon>Pseudonocardiales</taxon>
        <taxon>Pseudonocardiaceae</taxon>
        <taxon>Lentzea</taxon>
    </lineage>
</organism>
<dbReference type="EMBL" id="VOBR01000007">
    <property type="protein sequence ID" value="TWP51995.1"/>
    <property type="molecule type" value="Genomic_DNA"/>
</dbReference>
<dbReference type="PRINTS" id="PR00723">
    <property type="entry name" value="SUBTILISIN"/>
</dbReference>
<dbReference type="GO" id="GO:0006508">
    <property type="term" value="P:proteolysis"/>
    <property type="evidence" value="ECO:0007669"/>
    <property type="project" value="UniProtKB-KW"/>
</dbReference>
<dbReference type="InterPro" id="IPR015500">
    <property type="entry name" value="Peptidase_S8_subtilisin-rel"/>
</dbReference>
<dbReference type="InterPro" id="IPR037045">
    <property type="entry name" value="S8pro/Inhibitor_I9_sf"/>
</dbReference>
<dbReference type="SUPFAM" id="SSF52743">
    <property type="entry name" value="Subtilisin-like"/>
    <property type="match status" value="1"/>
</dbReference>
<dbReference type="InterPro" id="IPR034193">
    <property type="entry name" value="PCSK9_ProteinaseK-like"/>
</dbReference>
<dbReference type="InterPro" id="IPR036852">
    <property type="entry name" value="Peptidase_S8/S53_dom_sf"/>
</dbReference>
<dbReference type="InterPro" id="IPR023828">
    <property type="entry name" value="Peptidase_S8_Ser-AS"/>
</dbReference>
<dbReference type="InterPro" id="IPR002884">
    <property type="entry name" value="P_dom"/>
</dbReference>
<dbReference type="PANTHER" id="PTHR43806:SF11">
    <property type="entry name" value="CEREVISIN-RELATED"/>
    <property type="match status" value="1"/>
</dbReference>
<feature type="domain" description="P/Homo B" evidence="7">
    <location>
        <begin position="377"/>
        <end position="499"/>
    </location>
</feature>
<reference evidence="8 9" key="1">
    <citation type="submission" date="2019-07" db="EMBL/GenBank/DDBJ databases">
        <title>Lentzea xizangensis sp. nov., isolated from Qinghai-Tibetan Plateau Soils.</title>
        <authorList>
            <person name="Huang J."/>
        </authorList>
    </citation>
    <scope>NUCLEOTIDE SEQUENCE [LARGE SCALE GENOMIC DNA]</scope>
    <source>
        <strain evidence="8 9">FXJ1.1311</strain>
    </source>
</reference>
<dbReference type="PROSITE" id="PS00136">
    <property type="entry name" value="SUBTILASE_ASP"/>
    <property type="match status" value="1"/>
</dbReference>
<dbReference type="Gene3D" id="2.60.120.260">
    <property type="entry name" value="Galactose-binding domain-like"/>
    <property type="match status" value="1"/>
</dbReference>
<dbReference type="InterPro" id="IPR008979">
    <property type="entry name" value="Galactose-bd-like_sf"/>
</dbReference>
<keyword evidence="3 5" id="KW-0378">Hydrolase</keyword>
<keyword evidence="2 5" id="KW-0645">Protease</keyword>
<comment type="caution">
    <text evidence="8">The sequence shown here is derived from an EMBL/GenBank/DDBJ whole genome shotgun (WGS) entry which is preliminary data.</text>
</comment>
<dbReference type="GO" id="GO:0005615">
    <property type="term" value="C:extracellular space"/>
    <property type="evidence" value="ECO:0007669"/>
    <property type="project" value="TreeGrafter"/>
</dbReference>
<dbReference type="Pfam" id="PF05922">
    <property type="entry name" value="Inhibitor_I9"/>
    <property type="match status" value="1"/>
</dbReference>
<feature type="active site" description="Charge relay system" evidence="5">
    <location>
        <position position="135"/>
    </location>
</feature>
<dbReference type="Pfam" id="PF00082">
    <property type="entry name" value="Peptidase_S8"/>
    <property type="match status" value="1"/>
</dbReference>
<name>A0A563EWB2_9PSEU</name>
<feature type="active site" description="Charge relay system" evidence="5">
    <location>
        <position position="168"/>
    </location>
</feature>
<dbReference type="Pfam" id="PF01483">
    <property type="entry name" value="P_proprotein"/>
    <property type="match status" value="1"/>
</dbReference>
<dbReference type="AlphaFoldDB" id="A0A563EWB2"/>
<dbReference type="PROSITE" id="PS51829">
    <property type="entry name" value="P_HOMO_B"/>
    <property type="match status" value="1"/>
</dbReference>
<evidence type="ECO:0000256" key="4">
    <source>
        <dbReference type="ARBA" id="ARBA00022825"/>
    </source>
</evidence>
<protein>
    <submittedName>
        <fullName evidence="8">S8 family peptidase</fullName>
    </submittedName>
</protein>
<dbReference type="InterPro" id="IPR022398">
    <property type="entry name" value="Peptidase_S8_His-AS"/>
</dbReference>
<accession>A0A563EWB2</accession>
<dbReference type="SUPFAM" id="SSF54897">
    <property type="entry name" value="Protease propeptides/inhibitors"/>
    <property type="match status" value="1"/>
</dbReference>
<keyword evidence="4 5" id="KW-0720">Serine protease</keyword>
<evidence type="ECO:0000256" key="6">
    <source>
        <dbReference type="RuleBase" id="RU003355"/>
    </source>
</evidence>
<evidence type="ECO:0000256" key="1">
    <source>
        <dbReference type="ARBA" id="ARBA00011073"/>
    </source>
</evidence>
<dbReference type="Proteomes" id="UP000316639">
    <property type="component" value="Unassembled WGS sequence"/>
</dbReference>
<comment type="similarity">
    <text evidence="1 5 6">Belongs to the peptidase S8 family.</text>
</comment>
<keyword evidence="9" id="KW-1185">Reference proteome</keyword>
<dbReference type="OrthoDB" id="9798386at2"/>
<dbReference type="InterPro" id="IPR050131">
    <property type="entry name" value="Peptidase_S8_subtilisin-like"/>
</dbReference>
<dbReference type="PROSITE" id="PS00137">
    <property type="entry name" value="SUBTILASE_HIS"/>
    <property type="match status" value="1"/>
</dbReference>
<dbReference type="PROSITE" id="PS00138">
    <property type="entry name" value="SUBTILASE_SER"/>
    <property type="match status" value="1"/>
</dbReference>
<dbReference type="InterPro" id="IPR010259">
    <property type="entry name" value="S8pro/Inhibitor_I9"/>
</dbReference>
<dbReference type="PANTHER" id="PTHR43806">
    <property type="entry name" value="PEPTIDASE S8"/>
    <property type="match status" value="1"/>
</dbReference>
<dbReference type="SUPFAM" id="SSF49785">
    <property type="entry name" value="Galactose-binding domain-like"/>
    <property type="match status" value="1"/>
</dbReference>
<dbReference type="FunFam" id="3.40.50.200:FF:000014">
    <property type="entry name" value="Proteinase K"/>
    <property type="match status" value="1"/>
</dbReference>
<dbReference type="InterPro" id="IPR000209">
    <property type="entry name" value="Peptidase_S8/S53_dom"/>
</dbReference>
<dbReference type="Gene3D" id="3.40.50.200">
    <property type="entry name" value="Peptidase S8/S53 domain"/>
    <property type="match status" value="1"/>
</dbReference>
<sequence>MAAALIAAGTATPASAQGRVLGADSPTAVPDSYLVVLREHIASADVSRRHGANVTRTYSSALNGFAATMTAAQARAVAADPAVSFVQQNQRLSLLDAQNNPPSWSLDRIDQRVPPLDQTYFYATDAATVNAYVIDTGIRMTHTTFGGRAHSGYDAIDNDNDASDCHGHGTHVAGTVGGTEFGVAKKATLHAVRVLDCKGSGTTEQVVAGIDWVTKNAVKPAVANMSLGGEEDAVLDAAVKRSVDSGITYAVAAGNSNNDACTMSPAREPSAITVGATARDDGRAYFSSYGKCLDIWAPGLGITSSWKDSDTATLSASGTSMASPHVAGAAALYLAKNPTATPQQVNDALVAAATDGRVTNPGPLSPNKLLYTNHGITPPAPAPGCGTKTNANKVAVPDAGEAISTAIRYAGCAGKAPKATKIAIKVTHEYKSDLKVDLIAPSGKSYVVKKNSVGTWQSTYTLDLSGEDKNGTWQLVVQDRSEGFDGTLDSWSITLPKSY</sequence>
<dbReference type="GO" id="GO:0004252">
    <property type="term" value="F:serine-type endopeptidase activity"/>
    <property type="evidence" value="ECO:0007669"/>
    <property type="project" value="UniProtKB-UniRule"/>
</dbReference>
<dbReference type="InterPro" id="IPR023827">
    <property type="entry name" value="Peptidase_S8_Asp-AS"/>
</dbReference>